<evidence type="ECO:0000256" key="1">
    <source>
        <dbReference type="ARBA" id="ARBA00023015"/>
    </source>
</evidence>
<feature type="region of interest" description="SAW" evidence="3">
    <location>
        <begin position="532"/>
        <end position="547"/>
    </location>
</feature>
<dbReference type="InterPro" id="IPR005202">
    <property type="entry name" value="TF_GRAS"/>
</dbReference>
<feature type="region of interest" description="Leucine repeat I (LRI)" evidence="3">
    <location>
        <begin position="235"/>
        <end position="295"/>
    </location>
</feature>
<dbReference type="Pfam" id="PF03514">
    <property type="entry name" value="GRAS"/>
    <property type="match status" value="1"/>
</dbReference>
<comment type="similarity">
    <text evidence="3">Belongs to the GRAS family.</text>
</comment>
<keyword evidence="6" id="KW-1185">Reference proteome</keyword>
<accession>A0A833RDX3</accession>
<dbReference type="PROSITE" id="PS50985">
    <property type="entry name" value="GRAS"/>
    <property type="match status" value="1"/>
</dbReference>
<evidence type="ECO:0000256" key="3">
    <source>
        <dbReference type="PROSITE-ProRule" id="PRU01191"/>
    </source>
</evidence>
<evidence type="ECO:0000256" key="2">
    <source>
        <dbReference type="ARBA" id="ARBA00023163"/>
    </source>
</evidence>
<reference evidence="5" key="1">
    <citation type="submission" date="2020-01" db="EMBL/GenBank/DDBJ databases">
        <title>Genome sequence of Kobresia littledalei, the first chromosome-level genome in the family Cyperaceae.</title>
        <authorList>
            <person name="Qu G."/>
        </authorList>
    </citation>
    <scope>NUCLEOTIDE SEQUENCE</scope>
    <source>
        <strain evidence="5">C.B.Clarke</strain>
        <tissue evidence="5">Leaf</tissue>
    </source>
</reference>
<comment type="caution">
    <text evidence="5">The sequence shown here is derived from an EMBL/GenBank/DDBJ whole genome shotgun (WGS) entry which is preliminary data.</text>
</comment>
<keyword evidence="1" id="KW-0805">Transcription regulation</keyword>
<name>A0A833RDX3_9POAL</name>
<evidence type="ECO:0000313" key="5">
    <source>
        <dbReference type="EMBL" id="KAF3337366.1"/>
    </source>
</evidence>
<keyword evidence="2" id="KW-0804">Transcription</keyword>
<proteinExistence type="inferred from homology"/>
<feature type="region of interest" description="Disordered" evidence="4">
    <location>
        <begin position="146"/>
        <end position="168"/>
    </location>
</feature>
<comment type="caution">
    <text evidence="3">Lacks conserved residue(s) required for the propagation of feature annotation.</text>
</comment>
<feature type="region of interest" description="VHIID" evidence="3">
    <location>
        <begin position="314"/>
        <end position="379"/>
    </location>
</feature>
<dbReference type="PANTHER" id="PTHR31636">
    <property type="entry name" value="OSJNBA0084A10.13 PROTEIN-RELATED"/>
    <property type="match status" value="1"/>
</dbReference>
<dbReference type="EMBL" id="SWLB01000006">
    <property type="protein sequence ID" value="KAF3337366.1"/>
    <property type="molecule type" value="Genomic_DNA"/>
</dbReference>
<organism evidence="5 6">
    <name type="scientific">Carex littledalei</name>
    <dbReference type="NCBI Taxonomy" id="544730"/>
    <lineage>
        <taxon>Eukaryota</taxon>
        <taxon>Viridiplantae</taxon>
        <taxon>Streptophyta</taxon>
        <taxon>Embryophyta</taxon>
        <taxon>Tracheophyta</taxon>
        <taxon>Spermatophyta</taxon>
        <taxon>Magnoliopsida</taxon>
        <taxon>Liliopsida</taxon>
        <taxon>Poales</taxon>
        <taxon>Cyperaceae</taxon>
        <taxon>Cyperoideae</taxon>
        <taxon>Cariceae</taxon>
        <taxon>Carex</taxon>
        <taxon>Carex subgen. Euthyceras</taxon>
    </lineage>
</organism>
<feature type="region of interest" description="Leucine repeat II (LRII)" evidence="3">
    <location>
        <begin position="395"/>
        <end position="427"/>
    </location>
</feature>
<feature type="short sequence motif" description="VHIID" evidence="3">
    <location>
        <begin position="345"/>
        <end position="349"/>
    </location>
</feature>
<gene>
    <name evidence="5" type="ORF">FCM35_KLT17953</name>
</gene>
<evidence type="ECO:0000256" key="4">
    <source>
        <dbReference type="SAM" id="MobiDB-lite"/>
    </source>
</evidence>
<evidence type="ECO:0000313" key="6">
    <source>
        <dbReference type="Proteomes" id="UP000623129"/>
    </source>
</evidence>
<dbReference type="Proteomes" id="UP000623129">
    <property type="component" value="Unassembled WGS sequence"/>
</dbReference>
<protein>
    <submittedName>
        <fullName evidence="5">Scarecrow-like protein 9</fullName>
    </submittedName>
</protein>
<dbReference type="AlphaFoldDB" id="A0A833RDX3"/>
<sequence>MDRDSSELVLTSEKDRVNTVIAQNNDSGITLDATLSYLSNMLMEENIDKEDIAFQEGTALQAMEKFFADIIGQKYPPSEDSSSIRYQTQSENYPICTNEPFQEKNNSISTSMPALEYNKGIEEGMKFLPSIENLMIDFREKKLALSSPHSSSEEENDDQGCVIKGSNGKKKLDNNANLELSEGRNSKIPLAYSDEPVRDAKMDEVILYYDDYFEKVAYVREGSTCGEKEVREQYTDFKDLLISCSHSIAANDYQVAKNIIKEIRKQASPNGDWNQRHALVLANALEARLTGTGTEVYNQCIAKRMSTADIVKVQYLLMTVTPFMRCSYAVAKYTIIRSVKKACKLHIIDFGIDFGFQWPSLIQDLSEQKGSAVKLKITGIDFPLSGFRPSERVEKTGQRLKEYARSFNVPFEYHGIASKWEDISIEDLKIENDELLIVNSMYRFRQLGDETVALDCPRNRVLNLIRKIKPHLFIHGVVNGIFSPFFVTRFKQVMSHYASMFDILDTFIPRDNMVRHLIEREILAGQVINLIACEGPAWVERPTNTGT</sequence>